<comment type="caution">
    <text evidence="3">The sequence shown here is derived from an EMBL/GenBank/DDBJ whole genome shotgun (WGS) entry which is preliminary data.</text>
</comment>
<reference evidence="3" key="1">
    <citation type="submission" date="2019-07" db="EMBL/GenBank/DDBJ databases">
        <title>Annotation for the trematode Paragonimus miyazaki's.</title>
        <authorList>
            <person name="Choi Y.-J."/>
        </authorList>
    </citation>
    <scope>NUCLEOTIDE SEQUENCE</scope>
    <source>
        <strain evidence="3">Japan</strain>
    </source>
</reference>
<keyword evidence="2" id="KW-1133">Transmembrane helix</keyword>
<dbReference type="Proteomes" id="UP000822476">
    <property type="component" value="Unassembled WGS sequence"/>
</dbReference>
<evidence type="ECO:0000256" key="1">
    <source>
        <dbReference type="SAM" id="MobiDB-lite"/>
    </source>
</evidence>
<feature type="region of interest" description="Disordered" evidence="1">
    <location>
        <begin position="49"/>
        <end position="79"/>
    </location>
</feature>
<proteinExistence type="predicted"/>
<gene>
    <name evidence="3" type="ORF">EG68_06476</name>
</gene>
<dbReference type="AlphaFoldDB" id="A0A8S9YZJ8"/>
<feature type="compositionally biased region" description="Basic and acidic residues" evidence="1">
    <location>
        <begin position="68"/>
        <end position="79"/>
    </location>
</feature>
<dbReference type="OrthoDB" id="10062823at2759"/>
<feature type="transmembrane region" description="Helical" evidence="2">
    <location>
        <begin position="12"/>
        <end position="31"/>
    </location>
</feature>
<dbReference type="InterPro" id="IPR026776">
    <property type="entry name" value="UPF0729_C18orf32-like"/>
</dbReference>
<keyword evidence="2" id="KW-0472">Membrane</keyword>
<evidence type="ECO:0000313" key="3">
    <source>
        <dbReference type="EMBL" id="KAF7256327.1"/>
    </source>
</evidence>
<organism evidence="3 4">
    <name type="scientific">Paragonimus skrjabini miyazakii</name>
    <dbReference type="NCBI Taxonomy" id="59628"/>
    <lineage>
        <taxon>Eukaryota</taxon>
        <taxon>Metazoa</taxon>
        <taxon>Spiralia</taxon>
        <taxon>Lophotrochozoa</taxon>
        <taxon>Platyhelminthes</taxon>
        <taxon>Trematoda</taxon>
        <taxon>Digenea</taxon>
        <taxon>Plagiorchiida</taxon>
        <taxon>Troglotremata</taxon>
        <taxon>Troglotrematidae</taxon>
        <taxon>Paragonimus</taxon>
    </lineage>
</organism>
<dbReference type="Pfam" id="PF14975">
    <property type="entry name" value="DUF4512"/>
    <property type="match status" value="1"/>
</dbReference>
<evidence type="ECO:0000313" key="4">
    <source>
        <dbReference type="Proteomes" id="UP000822476"/>
    </source>
</evidence>
<name>A0A8S9YZJ8_9TREM</name>
<evidence type="ECO:0000256" key="2">
    <source>
        <dbReference type="SAM" id="Phobius"/>
    </source>
</evidence>
<dbReference type="EMBL" id="JTDE01003220">
    <property type="protein sequence ID" value="KAF7256327.1"/>
    <property type="molecule type" value="Genomic_DNA"/>
</dbReference>
<sequence>MVCVPCIVIPAVLWLLHRFIYPLLLFIFPWLKTRLPFVNQDSVEDIKMTDEEGEEQKPDIPTNTVDCNMHKGDGKLKSG</sequence>
<keyword evidence="2" id="KW-0812">Transmembrane</keyword>
<feature type="compositionally biased region" description="Basic and acidic residues" evidence="1">
    <location>
        <begin position="49"/>
        <end position="58"/>
    </location>
</feature>
<protein>
    <submittedName>
        <fullName evidence="3">Uncharacterized protein</fullName>
    </submittedName>
</protein>
<accession>A0A8S9YZJ8</accession>
<keyword evidence="4" id="KW-1185">Reference proteome</keyword>